<keyword evidence="6 7" id="KW-0472">Membrane</keyword>
<sequence>MKKYRSFTTVFILILLWQIFASRTDNDFLMPYPLDVLQYMLSLLSTQSFYVAVATTLLRVFIGLIIAFTMAMLCATLAYRHRVFHDLFYPILLLTRSIPNISYVIIILLWFGAEKSSAIITFLILFPMMYANLYEGLGNINRDLLNVMKIYPEKKSYLIRKIYIPLLHSSIKASLLTGISFGFKVGVMAEIVAQAQNGIGRQMNYCKVSFDMTGVFAWTGWIILLALIMEIFIHLILYRKKEVH</sequence>
<feature type="transmembrane region" description="Helical" evidence="7">
    <location>
        <begin position="119"/>
        <end position="141"/>
    </location>
</feature>
<keyword evidence="3" id="KW-1003">Cell membrane</keyword>
<evidence type="ECO:0000256" key="7">
    <source>
        <dbReference type="RuleBase" id="RU363032"/>
    </source>
</evidence>
<dbReference type="PROSITE" id="PS50928">
    <property type="entry name" value="ABC_TM1"/>
    <property type="match status" value="1"/>
</dbReference>
<evidence type="ECO:0000256" key="4">
    <source>
        <dbReference type="ARBA" id="ARBA00022692"/>
    </source>
</evidence>
<feature type="domain" description="ABC transmembrane type-1" evidence="8">
    <location>
        <begin position="45"/>
        <end position="237"/>
    </location>
</feature>
<keyword evidence="2 7" id="KW-0813">Transport</keyword>
<evidence type="ECO:0000256" key="3">
    <source>
        <dbReference type="ARBA" id="ARBA00022475"/>
    </source>
</evidence>
<name>A0ABS9RD73_9FIRM</name>
<comment type="similarity">
    <text evidence="7">Belongs to the binding-protein-dependent transport system permease family.</text>
</comment>
<evidence type="ECO:0000256" key="2">
    <source>
        <dbReference type="ARBA" id="ARBA00022448"/>
    </source>
</evidence>
<dbReference type="EMBL" id="JAKVPQ010000028">
    <property type="protein sequence ID" value="MCH4287603.1"/>
    <property type="molecule type" value="Genomic_DNA"/>
</dbReference>
<proteinExistence type="inferred from homology"/>
<evidence type="ECO:0000256" key="5">
    <source>
        <dbReference type="ARBA" id="ARBA00022989"/>
    </source>
</evidence>
<evidence type="ECO:0000313" key="9">
    <source>
        <dbReference type="EMBL" id="MCH4287603.1"/>
    </source>
</evidence>
<evidence type="ECO:0000256" key="6">
    <source>
        <dbReference type="ARBA" id="ARBA00023136"/>
    </source>
</evidence>
<feature type="transmembrane region" description="Helical" evidence="7">
    <location>
        <begin position="49"/>
        <end position="75"/>
    </location>
</feature>
<dbReference type="InterPro" id="IPR035906">
    <property type="entry name" value="MetI-like_sf"/>
</dbReference>
<dbReference type="Gene3D" id="1.10.3720.10">
    <property type="entry name" value="MetI-like"/>
    <property type="match status" value="1"/>
</dbReference>
<gene>
    <name evidence="9" type="ORF">LQE99_20990</name>
</gene>
<comment type="caution">
    <text evidence="9">The sequence shown here is derived from an EMBL/GenBank/DDBJ whole genome shotgun (WGS) entry which is preliminary data.</text>
</comment>
<evidence type="ECO:0000256" key="1">
    <source>
        <dbReference type="ARBA" id="ARBA00004651"/>
    </source>
</evidence>
<comment type="subcellular location">
    <subcellularLocation>
        <location evidence="1 7">Cell membrane</location>
        <topology evidence="1 7">Multi-pass membrane protein</topology>
    </subcellularLocation>
</comment>
<dbReference type="InterPro" id="IPR000515">
    <property type="entry name" value="MetI-like"/>
</dbReference>
<dbReference type="Proteomes" id="UP001202402">
    <property type="component" value="Unassembled WGS sequence"/>
</dbReference>
<dbReference type="PANTHER" id="PTHR30151">
    <property type="entry name" value="ALKANE SULFONATE ABC TRANSPORTER-RELATED, MEMBRANE SUBUNIT"/>
    <property type="match status" value="1"/>
</dbReference>
<dbReference type="PANTHER" id="PTHR30151:SF0">
    <property type="entry name" value="ABC TRANSPORTER PERMEASE PROTEIN MJ0413-RELATED"/>
    <property type="match status" value="1"/>
</dbReference>
<dbReference type="CDD" id="cd06261">
    <property type="entry name" value="TM_PBP2"/>
    <property type="match status" value="1"/>
</dbReference>
<reference evidence="9 10" key="1">
    <citation type="submission" date="2022-02" db="EMBL/GenBank/DDBJ databases">
        <title>Genome of Erysipelotrichaceae sp. nov. NSJ-176 isolated from human feces.</title>
        <authorList>
            <person name="Abdugheni R."/>
        </authorList>
    </citation>
    <scope>NUCLEOTIDE SEQUENCE [LARGE SCALE GENOMIC DNA]</scope>
    <source>
        <strain evidence="9 10">NSJ-176</strain>
    </source>
</reference>
<dbReference type="Pfam" id="PF00528">
    <property type="entry name" value="BPD_transp_1"/>
    <property type="match status" value="1"/>
</dbReference>
<protein>
    <submittedName>
        <fullName evidence="9">ABC transporter permease subunit</fullName>
    </submittedName>
</protein>
<keyword evidence="4 7" id="KW-0812">Transmembrane</keyword>
<feature type="transmembrane region" description="Helical" evidence="7">
    <location>
        <begin position="215"/>
        <end position="238"/>
    </location>
</feature>
<dbReference type="RefSeq" id="WP_117453080.1">
    <property type="nucleotide sequence ID" value="NZ_JAKVPQ010000028.1"/>
</dbReference>
<keyword evidence="5 7" id="KW-1133">Transmembrane helix</keyword>
<feature type="transmembrane region" description="Helical" evidence="7">
    <location>
        <begin position="87"/>
        <end position="113"/>
    </location>
</feature>
<dbReference type="SUPFAM" id="SSF161098">
    <property type="entry name" value="MetI-like"/>
    <property type="match status" value="1"/>
</dbReference>
<organism evidence="9 10">
    <name type="scientific">Amedibacillus hominis</name>
    <dbReference type="NCBI Taxonomy" id="2897776"/>
    <lineage>
        <taxon>Bacteria</taxon>
        <taxon>Bacillati</taxon>
        <taxon>Bacillota</taxon>
        <taxon>Erysipelotrichia</taxon>
        <taxon>Erysipelotrichales</taxon>
        <taxon>Erysipelotrichaceae</taxon>
        <taxon>Amedibacillus</taxon>
    </lineage>
</organism>
<accession>A0ABS9RD73</accession>
<evidence type="ECO:0000259" key="8">
    <source>
        <dbReference type="PROSITE" id="PS50928"/>
    </source>
</evidence>
<keyword evidence="10" id="KW-1185">Reference proteome</keyword>
<evidence type="ECO:0000313" key="10">
    <source>
        <dbReference type="Proteomes" id="UP001202402"/>
    </source>
</evidence>